<feature type="region of interest" description="Disordered" evidence="1">
    <location>
        <begin position="449"/>
        <end position="468"/>
    </location>
</feature>
<gene>
    <name evidence="3" type="ORF">COC42_10050</name>
</gene>
<protein>
    <submittedName>
        <fullName evidence="3">DUF4139 domain-containing protein</fullName>
    </submittedName>
</protein>
<dbReference type="PANTHER" id="PTHR38075:SF1">
    <property type="entry name" value="DUF4139 DOMAIN-CONTAINING PROTEIN"/>
    <property type="match status" value="1"/>
</dbReference>
<sequence length="491" mass="52845">MRIATGLALVLASGSAAAQESAPPRSAQGDVAVTIYNDDTALVQDVRRLTLPAGVSRQDFPDVTQQIRPETVRLSGDGIGVVEQNFDYDLLSPDALIEKAVGQTITLVRTNPATGAETREQARVLAANDGVVLDIGGRIEVLRDDGLPVRVIFPGLPPNLRARPTLSVTIESASAGTRPVTLAYLTRGLSWRADYVALFDEGAGKLDLQGWITLNNRNAAALVNADTVLVAGAVGGGRGSAPPPPRFAPGTRPGTETADRARIGDYYLYPLPRRTTIAANQQKQVSFLSSAGVPAARTYRFVNGWLGETEEPQGVETALAFSSSRDGGLGDALPAGTVRVYVRDAKGQPQFVGENRIDHTPMGSQLSIRTGEAFDLKVRPVVEGRERIDSDEFRRSERYRVKVDGEPVRTVTVENAVTYWRTRMRYDLTNAGPAPAVVEVVQAGLDPGYGDTRVPVESQPGEQRSRDQRVWRVTVPANGSASLTATFDTRY</sequence>
<feature type="signal peptide" evidence="2">
    <location>
        <begin position="1"/>
        <end position="18"/>
    </location>
</feature>
<keyword evidence="2" id="KW-0732">Signal</keyword>
<dbReference type="OrthoDB" id="9808067at2"/>
<dbReference type="PANTHER" id="PTHR38075">
    <property type="entry name" value="DUF4139 DOMAIN-CONTAINING PROTEIN"/>
    <property type="match status" value="1"/>
</dbReference>
<feature type="region of interest" description="Disordered" evidence="1">
    <location>
        <begin position="236"/>
        <end position="256"/>
    </location>
</feature>
<dbReference type="Proteomes" id="UP000218366">
    <property type="component" value="Unassembled WGS sequence"/>
</dbReference>
<feature type="chain" id="PRO_5012359029" evidence="2">
    <location>
        <begin position="19"/>
        <end position="491"/>
    </location>
</feature>
<accession>A0A2A4B925</accession>
<evidence type="ECO:0000313" key="4">
    <source>
        <dbReference type="Proteomes" id="UP000218366"/>
    </source>
</evidence>
<proteinExistence type="predicted"/>
<dbReference type="RefSeq" id="WP_096342964.1">
    <property type="nucleotide sequence ID" value="NZ_NWMW01000001.1"/>
</dbReference>
<dbReference type="AlphaFoldDB" id="A0A2A4B925"/>
<dbReference type="EMBL" id="NWMW01000001">
    <property type="protein sequence ID" value="PCD04570.1"/>
    <property type="molecule type" value="Genomic_DNA"/>
</dbReference>
<name>A0A2A4B925_9SPHN</name>
<evidence type="ECO:0000256" key="1">
    <source>
        <dbReference type="SAM" id="MobiDB-lite"/>
    </source>
</evidence>
<organism evidence="3 4">
    <name type="scientific">Sphingomonas spermidinifaciens</name>
    <dbReference type="NCBI Taxonomy" id="1141889"/>
    <lineage>
        <taxon>Bacteria</taxon>
        <taxon>Pseudomonadati</taxon>
        <taxon>Pseudomonadota</taxon>
        <taxon>Alphaproteobacteria</taxon>
        <taxon>Sphingomonadales</taxon>
        <taxon>Sphingomonadaceae</taxon>
        <taxon>Sphingomonas</taxon>
    </lineage>
</organism>
<evidence type="ECO:0000256" key="2">
    <source>
        <dbReference type="SAM" id="SignalP"/>
    </source>
</evidence>
<reference evidence="3 4" key="1">
    <citation type="submission" date="2017-09" db="EMBL/GenBank/DDBJ databases">
        <title>Sphingomonas spermidinifaciens 9NM-10, whole genome shotgun sequence.</title>
        <authorList>
            <person name="Feng G."/>
            <person name="Zhu H."/>
        </authorList>
    </citation>
    <scope>NUCLEOTIDE SEQUENCE [LARGE SCALE GENOMIC DNA]</scope>
    <source>
        <strain evidence="3 4">9NM-10</strain>
    </source>
</reference>
<keyword evidence="4" id="KW-1185">Reference proteome</keyword>
<comment type="caution">
    <text evidence="3">The sequence shown here is derived from an EMBL/GenBank/DDBJ whole genome shotgun (WGS) entry which is preliminary data.</text>
</comment>
<evidence type="ECO:0000313" key="3">
    <source>
        <dbReference type="EMBL" id="PCD04570.1"/>
    </source>
</evidence>